<dbReference type="Proteomes" id="UP000035514">
    <property type="component" value="Unassembled WGS sequence"/>
</dbReference>
<gene>
    <name evidence="3" type="ORF">AA20_09530</name>
</gene>
<dbReference type="EMBL" id="JAIQ01000133">
    <property type="protein sequence ID" value="KLD98119.1"/>
    <property type="molecule type" value="Genomic_DNA"/>
</dbReference>
<dbReference type="InterPro" id="IPR013321">
    <property type="entry name" value="Arc_rbn_hlx_hlx"/>
</dbReference>
<evidence type="ECO:0000313" key="4">
    <source>
        <dbReference type="Proteomes" id="UP000035514"/>
    </source>
</evidence>
<dbReference type="PIRSF" id="PIRSF003108">
    <property type="entry name" value="DinJ"/>
    <property type="match status" value="1"/>
</dbReference>
<organism evidence="3 4">
    <name type="scientific">Aliarcobacter butzleri L348</name>
    <dbReference type="NCBI Taxonomy" id="1447256"/>
    <lineage>
        <taxon>Bacteria</taxon>
        <taxon>Pseudomonadati</taxon>
        <taxon>Campylobacterota</taxon>
        <taxon>Epsilonproteobacteria</taxon>
        <taxon>Campylobacterales</taxon>
        <taxon>Arcobacteraceae</taxon>
        <taxon>Aliarcobacter</taxon>
    </lineage>
</organism>
<dbReference type="AlphaFoldDB" id="A0A0G9JX17"/>
<name>A0A0G9JX17_9BACT</name>
<dbReference type="InterPro" id="IPR026262">
    <property type="entry name" value="DinJ"/>
</dbReference>
<evidence type="ECO:0000256" key="1">
    <source>
        <dbReference type="ARBA" id="ARBA00010562"/>
    </source>
</evidence>
<sequence length="93" mass="10677">MIILFIGEFYMKTQTTIRVDESSYIQAKEILNNLGLNYSQAISVFNKMIILNNGLPFEVKIQNTNTQKAIKELENKSGKTFKSVDELFHDLDS</sequence>
<dbReference type="InterPro" id="IPR007337">
    <property type="entry name" value="RelB/DinJ"/>
</dbReference>
<dbReference type="PANTHER" id="PTHR38781">
    <property type="entry name" value="ANTITOXIN DINJ-RELATED"/>
    <property type="match status" value="1"/>
</dbReference>
<comment type="caution">
    <text evidence="3">The sequence shown here is derived from an EMBL/GenBank/DDBJ whole genome shotgun (WGS) entry which is preliminary data.</text>
</comment>
<dbReference type="NCBIfam" id="TIGR02384">
    <property type="entry name" value="RelB_DinJ"/>
    <property type="match status" value="1"/>
</dbReference>
<dbReference type="Gene3D" id="1.10.1220.10">
    <property type="entry name" value="Met repressor-like"/>
    <property type="match status" value="1"/>
</dbReference>
<accession>A0A0G9JX17</accession>
<protein>
    <recommendedName>
        <fullName evidence="5">DNA damage-inducible protein J</fullName>
    </recommendedName>
</protein>
<dbReference type="GO" id="GO:0000987">
    <property type="term" value="F:cis-regulatory region sequence-specific DNA binding"/>
    <property type="evidence" value="ECO:0007669"/>
    <property type="project" value="InterPro"/>
</dbReference>
<dbReference type="PATRIC" id="fig|1447256.3.peg.1862"/>
<dbReference type="Pfam" id="PF04221">
    <property type="entry name" value="RelB"/>
    <property type="match status" value="1"/>
</dbReference>
<dbReference type="GO" id="GO:0006355">
    <property type="term" value="P:regulation of DNA-templated transcription"/>
    <property type="evidence" value="ECO:0007669"/>
    <property type="project" value="InterPro"/>
</dbReference>
<dbReference type="GO" id="GO:0044010">
    <property type="term" value="P:single-species biofilm formation"/>
    <property type="evidence" value="ECO:0007669"/>
    <property type="project" value="InterPro"/>
</dbReference>
<reference evidence="3 4" key="1">
    <citation type="submission" date="2014-01" db="EMBL/GenBank/DDBJ databases">
        <title>Development of a Comparative Genomic Fingerprinting Assay for High Resolution Genotyping of Arcobacter butzleri.</title>
        <authorList>
            <person name="Webb A.L."/>
            <person name="Inglis G.D."/>
            <person name="Kruczkiewicz P."/>
            <person name="Selinger L.B."/>
            <person name="Taboada E.N."/>
        </authorList>
    </citation>
    <scope>NUCLEOTIDE SEQUENCE [LARGE SCALE GENOMIC DNA]</scope>
    <source>
        <strain evidence="3 4">L348</strain>
    </source>
</reference>
<dbReference type="PANTHER" id="PTHR38781:SF1">
    <property type="entry name" value="ANTITOXIN DINJ-RELATED"/>
    <property type="match status" value="1"/>
</dbReference>
<proteinExistence type="inferred from homology"/>
<evidence type="ECO:0008006" key="5">
    <source>
        <dbReference type="Google" id="ProtNLM"/>
    </source>
</evidence>
<comment type="similarity">
    <text evidence="1">Belongs to the RelB/DinJ antitoxin family.</text>
</comment>
<evidence type="ECO:0000256" key="2">
    <source>
        <dbReference type="ARBA" id="ARBA00022649"/>
    </source>
</evidence>
<keyword evidence="2" id="KW-1277">Toxin-antitoxin system</keyword>
<dbReference type="GO" id="GO:0006351">
    <property type="term" value="P:DNA-templated transcription"/>
    <property type="evidence" value="ECO:0007669"/>
    <property type="project" value="TreeGrafter"/>
</dbReference>
<evidence type="ECO:0000313" key="3">
    <source>
        <dbReference type="EMBL" id="KLD98119.1"/>
    </source>
</evidence>
<dbReference type="GO" id="GO:0015643">
    <property type="term" value="F:toxic substance binding"/>
    <property type="evidence" value="ECO:0007669"/>
    <property type="project" value="InterPro"/>
</dbReference>